<evidence type="ECO:0000256" key="3">
    <source>
        <dbReference type="ARBA" id="ARBA00022741"/>
    </source>
</evidence>
<dbReference type="Pfam" id="PF07479">
    <property type="entry name" value="NAD_Gly3P_dh_C"/>
    <property type="match status" value="1"/>
</dbReference>
<accession>A0A840ARR4</accession>
<gene>
    <name evidence="10" type="primary">gpsA</name>
    <name evidence="18" type="ORF">GGR25_002581</name>
</gene>
<dbReference type="EMBL" id="JACIDS010000003">
    <property type="protein sequence ID" value="MBB3931531.1"/>
    <property type="molecule type" value="Genomic_DNA"/>
</dbReference>
<name>A0A840ARR4_9HYPH</name>
<dbReference type="HAMAP" id="MF_00394">
    <property type="entry name" value="NAD_Glyc3P_dehydrog"/>
    <property type="match status" value="1"/>
</dbReference>
<keyword evidence="4 10" id="KW-0521">NADP</keyword>
<dbReference type="PANTHER" id="PTHR11728:SF1">
    <property type="entry name" value="GLYCEROL-3-PHOSPHATE DEHYDROGENASE [NAD(+)] 2, CHLOROPLASTIC"/>
    <property type="match status" value="1"/>
</dbReference>
<comment type="function">
    <text evidence="10">Catalyzes the reduction of the glycolytic intermediate dihydroxyacetone phosphate (DHAP) to sn-glycerol 3-phosphate (G3P), the key precursor for phospholipid synthesis.</text>
</comment>
<dbReference type="PANTHER" id="PTHR11728">
    <property type="entry name" value="GLYCEROL-3-PHOSPHATE DEHYDROGENASE"/>
    <property type="match status" value="1"/>
</dbReference>
<keyword evidence="7 10" id="KW-0443">Lipid metabolism</keyword>
<dbReference type="EC" id="1.1.1.94" evidence="10"/>
<feature type="binding site" evidence="10">
    <location>
        <position position="268"/>
    </location>
    <ligand>
        <name>NADPH</name>
        <dbReference type="ChEBI" id="CHEBI:57783"/>
    </ligand>
</feature>
<feature type="binding site" evidence="12">
    <location>
        <begin position="250"/>
        <end position="251"/>
    </location>
    <ligand>
        <name>substrate</name>
    </ligand>
</feature>
<feature type="binding site" evidence="12">
    <location>
        <position position="103"/>
    </location>
    <ligand>
        <name>substrate</name>
    </ligand>
</feature>
<feature type="binding site" evidence="10">
    <location>
        <position position="133"/>
    </location>
    <ligand>
        <name>sn-glycerol 3-phosphate</name>
        <dbReference type="ChEBI" id="CHEBI:57597"/>
    </ligand>
</feature>
<dbReference type="GO" id="GO:0046167">
    <property type="term" value="P:glycerol-3-phosphate biosynthetic process"/>
    <property type="evidence" value="ECO:0007669"/>
    <property type="project" value="UniProtKB-UniRule"/>
</dbReference>
<comment type="caution">
    <text evidence="10">Lacks conserved residue(s) required for the propagation of feature annotation.</text>
</comment>
<feature type="binding site" evidence="10">
    <location>
        <position position="34"/>
    </location>
    <ligand>
        <name>NADPH</name>
        <dbReference type="ChEBI" id="CHEBI:57783"/>
    </ligand>
</feature>
<dbReference type="UniPathway" id="UPA00940"/>
<evidence type="ECO:0000259" key="16">
    <source>
        <dbReference type="Pfam" id="PF01210"/>
    </source>
</evidence>
<feature type="binding site" evidence="10">
    <location>
        <position position="103"/>
    </location>
    <ligand>
        <name>sn-glycerol 3-phosphate</name>
        <dbReference type="ChEBI" id="CHEBI:57597"/>
    </ligand>
</feature>
<keyword evidence="5 10" id="KW-0560">Oxidoreductase</keyword>
<dbReference type="InterPro" id="IPR006109">
    <property type="entry name" value="G3P_DH_NAD-dep_C"/>
</dbReference>
<evidence type="ECO:0000256" key="15">
    <source>
        <dbReference type="RuleBase" id="RU000439"/>
    </source>
</evidence>
<feature type="binding site" evidence="10">
    <location>
        <position position="103"/>
    </location>
    <ligand>
        <name>NADPH</name>
        <dbReference type="ChEBI" id="CHEBI:57783"/>
    </ligand>
</feature>
<keyword evidence="2 10" id="KW-0444">Lipid biosynthesis</keyword>
<feature type="binding site" evidence="13">
    <location>
        <position position="250"/>
    </location>
    <ligand>
        <name>NAD(+)</name>
        <dbReference type="ChEBI" id="CHEBI:57540"/>
    </ligand>
</feature>
<dbReference type="GO" id="GO:0005975">
    <property type="term" value="P:carbohydrate metabolic process"/>
    <property type="evidence" value="ECO:0007669"/>
    <property type="project" value="InterPro"/>
</dbReference>
<feature type="binding site" evidence="13">
    <location>
        <position position="135"/>
    </location>
    <ligand>
        <name>NAD(+)</name>
        <dbReference type="ChEBI" id="CHEBI:57540"/>
    </ligand>
</feature>
<feature type="binding site" evidence="10">
    <location>
        <position position="14"/>
    </location>
    <ligand>
        <name>NADPH</name>
        <dbReference type="ChEBI" id="CHEBI:57783"/>
    </ligand>
</feature>
<dbReference type="SUPFAM" id="SSF51735">
    <property type="entry name" value="NAD(P)-binding Rossmann-fold domains"/>
    <property type="match status" value="1"/>
</dbReference>
<dbReference type="InterPro" id="IPR006168">
    <property type="entry name" value="G3P_DH_NAD-dep"/>
</dbReference>
<comment type="similarity">
    <text evidence="1 10 14">Belongs to the NAD-dependent glycerol-3-phosphate dehydrogenase family.</text>
</comment>
<evidence type="ECO:0000256" key="7">
    <source>
        <dbReference type="ARBA" id="ARBA00023098"/>
    </source>
</evidence>
<feature type="binding site" evidence="10">
    <location>
        <position position="250"/>
    </location>
    <ligand>
        <name>sn-glycerol 3-phosphate</name>
        <dbReference type="ChEBI" id="CHEBI:57597"/>
    </ligand>
</feature>
<dbReference type="GO" id="GO:0051287">
    <property type="term" value="F:NAD binding"/>
    <property type="evidence" value="ECO:0007669"/>
    <property type="project" value="InterPro"/>
</dbReference>
<evidence type="ECO:0000256" key="4">
    <source>
        <dbReference type="ARBA" id="ARBA00022857"/>
    </source>
</evidence>
<keyword evidence="3 10" id="KW-0547">Nucleotide-binding</keyword>
<evidence type="ECO:0000256" key="14">
    <source>
        <dbReference type="RuleBase" id="RU000437"/>
    </source>
</evidence>
<dbReference type="Pfam" id="PF01210">
    <property type="entry name" value="NAD_Gly3P_dh_N"/>
    <property type="match status" value="1"/>
</dbReference>
<feature type="binding site" evidence="10">
    <location>
        <position position="249"/>
    </location>
    <ligand>
        <name>sn-glycerol 3-phosphate</name>
        <dbReference type="ChEBI" id="CHEBI:57597"/>
    </ligand>
</feature>
<evidence type="ECO:0000313" key="18">
    <source>
        <dbReference type="EMBL" id="MBB3931531.1"/>
    </source>
</evidence>
<keyword evidence="19" id="KW-1185">Reference proteome</keyword>
<evidence type="ECO:0000256" key="13">
    <source>
        <dbReference type="PIRSR" id="PIRSR000114-3"/>
    </source>
</evidence>
<feature type="binding site" evidence="10">
    <location>
        <position position="135"/>
    </location>
    <ligand>
        <name>NADPH</name>
        <dbReference type="ChEBI" id="CHEBI:57783"/>
    </ligand>
</feature>
<keyword evidence="8 10" id="KW-0594">Phospholipid biosynthesis</keyword>
<dbReference type="Gene3D" id="1.10.1040.10">
    <property type="entry name" value="N-(1-d-carboxylethyl)-l-norvaline Dehydrogenase, domain 2"/>
    <property type="match status" value="1"/>
</dbReference>
<keyword evidence="10" id="KW-0963">Cytoplasm</keyword>
<dbReference type="FunFam" id="3.40.50.720:FF:000019">
    <property type="entry name" value="Glycerol-3-phosphate dehydrogenase [NAD(P)+]"/>
    <property type="match status" value="1"/>
</dbReference>
<dbReference type="PRINTS" id="PR00077">
    <property type="entry name" value="GPDHDRGNASE"/>
</dbReference>
<evidence type="ECO:0000256" key="9">
    <source>
        <dbReference type="ARBA" id="ARBA00023264"/>
    </source>
</evidence>
<reference evidence="18 19" key="1">
    <citation type="submission" date="2020-08" db="EMBL/GenBank/DDBJ databases">
        <title>Genomic Encyclopedia of Type Strains, Phase IV (KMG-IV): sequencing the most valuable type-strain genomes for metagenomic binning, comparative biology and taxonomic classification.</title>
        <authorList>
            <person name="Goeker M."/>
        </authorList>
    </citation>
    <scope>NUCLEOTIDE SEQUENCE [LARGE SCALE GENOMIC DNA]</scope>
    <source>
        <strain evidence="18 19">DSM 25966</strain>
    </source>
</reference>
<dbReference type="InterPro" id="IPR011128">
    <property type="entry name" value="G3P_DH_NAD-dep_N"/>
</dbReference>
<dbReference type="InterPro" id="IPR008927">
    <property type="entry name" value="6-PGluconate_DH-like_C_sf"/>
</dbReference>
<keyword evidence="6 10" id="KW-0520">NAD</keyword>
<dbReference type="NCBIfam" id="NF000940">
    <property type="entry name" value="PRK00094.1-2"/>
    <property type="match status" value="1"/>
</dbReference>
<dbReference type="GO" id="GO:0008654">
    <property type="term" value="P:phospholipid biosynthetic process"/>
    <property type="evidence" value="ECO:0007669"/>
    <property type="project" value="UniProtKB-KW"/>
</dbReference>
<feature type="binding site" evidence="10">
    <location>
        <position position="131"/>
    </location>
    <ligand>
        <name>sn-glycerol 3-phosphate</name>
        <dbReference type="ChEBI" id="CHEBI:57597"/>
    </ligand>
</feature>
<comment type="subcellular location">
    <subcellularLocation>
        <location evidence="10">Cytoplasm</location>
    </subcellularLocation>
</comment>
<evidence type="ECO:0000313" key="19">
    <source>
        <dbReference type="Proteomes" id="UP000553963"/>
    </source>
</evidence>
<dbReference type="GO" id="GO:0046168">
    <property type="term" value="P:glycerol-3-phosphate catabolic process"/>
    <property type="evidence" value="ECO:0007669"/>
    <property type="project" value="InterPro"/>
</dbReference>
<evidence type="ECO:0000256" key="1">
    <source>
        <dbReference type="ARBA" id="ARBA00011009"/>
    </source>
</evidence>
<evidence type="ECO:0000256" key="5">
    <source>
        <dbReference type="ARBA" id="ARBA00023002"/>
    </source>
</evidence>
<sequence length="322" mass="32969">MSLERIAVVGAGAWGTALALAAERAGREVILWGRDVEALAATRRNDAHLPGVAIPPAIEITGTIAHVAKADAILLATPTQTVRAVAMRLSAIADGTPVVICAKGLERSTMFRPTEVLEQALPPADPAVLSGPSFAVDVAHGLPTAVTIAASEPKLAMALCQALGSPSFRPYAETDMIGVEIGGAFKNVLAIAAGIVTGRQLGASASAALIARGFAELRRIGAAMGARPETLMGLSGLGDLVLTCSSVQSRNFAYGIALGRGEAPALGLVEGAATAPVAREMARTHSIQMPITEAVAAIVEGEIDIDEAILALMSRPLKHETD</sequence>
<evidence type="ECO:0000256" key="6">
    <source>
        <dbReference type="ARBA" id="ARBA00023027"/>
    </source>
</evidence>
<dbReference type="Proteomes" id="UP000553963">
    <property type="component" value="Unassembled WGS sequence"/>
</dbReference>
<comment type="catalytic activity">
    <reaction evidence="10 15">
        <text>sn-glycerol 3-phosphate + NADP(+) = dihydroxyacetone phosphate + NADPH + H(+)</text>
        <dbReference type="Rhea" id="RHEA:11096"/>
        <dbReference type="ChEBI" id="CHEBI:15378"/>
        <dbReference type="ChEBI" id="CHEBI:57597"/>
        <dbReference type="ChEBI" id="CHEBI:57642"/>
        <dbReference type="ChEBI" id="CHEBI:57783"/>
        <dbReference type="ChEBI" id="CHEBI:58349"/>
        <dbReference type="EC" id="1.1.1.94"/>
    </reaction>
</comment>
<comment type="catalytic activity">
    <reaction evidence="10">
        <text>sn-glycerol 3-phosphate + NAD(+) = dihydroxyacetone phosphate + NADH + H(+)</text>
        <dbReference type="Rhea" id="RHEA:11092"/>
        <dbReference type="ChEBI" id="CHEBI:15378"/>
        <dbReference type="ChEBI" id="CHEBI:57540"/>
        <dbReference type="ChEBI" id="CHEBI:57597"/>
        <dbReference type="ChEBI" id="CHEBI:57642"/>
        <dbReference type="ChEBI" id="CHEBI:57945"/>
        <dbReference type="EC" id="1.1.1.94"/>
    </reaction>
</comment>
<evidence type="ECO:0000256" key="10">
    <source>
        <dbReference type="HAMAP-Rule" id="MF_00394"/>
    </source>
</evidence>
<comment type="caution">
    <text evidence="18">The sequence shown here is derived from an EMBL/GenBank/DDBJ whole genome shotgun (WGS) entry which is preliminary data.</text>
</comment>
<dbReference type="GO" id="GO:0006650">
    <property type="term" value="P:glycerophospholipid metabolic process"/>
    <property type="evidence" value="ECO:0007669"/>
    <property type="project" value="UniProtKB-UniRule"/>
</dbReference>
<dbReference type="InterPro" id="IPR036291">
    <property type="entry name" value="NAD(P)-bd_dom_sf"/>
</dbReference>
<dbReference type="PIRSF" id="PIRSF000114">
    <property type="entry name" value="Glycerol-3-P_dh"/>
    <property type="match status" value="1"/>
</dbReference>
<evidence type="ECO:0000256" key="8">
    <source>
        <dbReference type="ARBA" id="ARBA00023209"/>
    </source>
</evidence>
<feature type="binding site" evidence="13">
    <location>
        <begin position="10"/>
        <end position="15"/>
    </location>
    <ligand>
        <name>NAD(+)</name>
        <dbReference type="ChEBI" id="CHEBI:57540"/>
    </ligand>
</feature>
<evidence type="ECO:0000256" key="12">
    <source>
        <dbReference type="PIRSR" id="PIRSR000114-2"/>
    </source>
</evidence>
<organism evidence="18 19">
    <name type="scientific">Kaistia hirudinis</name>
    <dbReference type="NCBI Taxonomy" id="1293440"/>
    <lineage>
        <taxon>Bacteria</taxon>
        <taxon>Pseudomonadati</taxon>
        <taxon>Pseudomonadota</taxon>
        <taxon>Alphaproteobacteria</taxon>
        <taxon>Hyphomicrobiales</taxon>
        <taxon>Kaistiaceae</taxon>
        <taxon>Kaistia</taxon>
    </lineage>
</organism>
<feature type="domain" description="Glycerol-3-phosphate dehydrogenase NAD-dependent N-terminal" evidence="16">
    <location>
        <begin position="6"/>
        <end position="155"/>
    </location>
</feature>
<feature type="domain" description="Glycerol-3-phosphate dehydrogenase NAD-dependent C-terminal" evidence="17">
    <location>
        <begin position="175"/>
        <end position="309"/>
    </location>
</feature>
<feature type="binding site" evidence="10">
    <location>
        <position position="239"/>
    </location>
    <ligand>
        <name>sn-glycerol 3-phosphate</name>
        <dbReference type="ChEBI" id="CHEBI:57597"/>
    </ligand>
</feature>
<dbReference type="Gene3D" id="3.40.50.720">
    <property type="entry name" value="NAD(P)-binding Rossmann-like Domain"/>
    <property type="match status" value="1"/>
</dbReference>
<proteinExistence type="inferred from homology"/>
<dbReference type="NCBIfam" id="NF000942">
    <property type="entry name" value="PRK00094.1-4"/>
    <property type="match status" value="1"/>
</dbReference>
<dbReference type="RefSeq" id="WP_183399159.1">
    <property type="nucleotide sequence ID" value="NZ_JACIDS010000003.1"/>
</dbReference>
<evidence type="ECO:0000259" key="17">
    <source>
        <dbReference type="Pfam" id="PF07479"/>
    </source>
</evidence>
<feature type="binding site" evidence="10">
    <location>
        <position position="186"/>
    </location>
    <ligand>
        <name>sn-glycerol 3-phosphate</name>
        <dbReference type="ChEBI" id="CHEBI:57597"/>
    </ligand>
</feature>
<feature type="binding site" evidence="10">
    <location>
        <position position="250"/>
    </location>
    <ligand>
        <name>NADPH</name>
        <dbReference type="ChEBI" id="CHEBI:57783"/>
    </ligand>
</feature>
<dbReference type="PROSITE" id="PS00957">
    <property type="entry name" value="NAD_G3PDH"/>
    <property type="match status" value="1"/>
</dbReference>
<evidence type="ECO:0000256" key="11">
    <source>
        <dbReference type="PIRSR" id="PIRSR000114-1"/>
    </source>
</evidence>
<feature type="binding site" evidence="10">
    <location>
        <position position="251"/>
    </location>
    <ligand>
        <name>sn-glycerol 3-phosphate</name>
        <dbReference type="ChEBI" id="CHEBI:57597"/>
    </ligand>
</feature>
<dbReference type="SUPFAM" id="SSF48179">
    <property type="entry name" value="6-phosphogluconate dehydrogenase C-terminal domain-like"/>
    <property type="match status" value="1"/>
</dbReference>
<evidence type="ECO:0000256" key="2">
    <source>
        <dbReference type="ARBA" id="ARBA00022516"/>
    </source>
</evidence>
<feature type="binding site" evidence="10">
    <location>
        <position position="270"/>
    </location>
    <ligand>
        <name>NADPH</name>
        <dbReference type="ChEBI" id="CHEBI:57783"/>
    </ligand>
</feature>
<keyword evidence="9 10" id="KW-1208">Phospholipid metabolism</keyword>
<dbReference type="GO" id="GO:0005829">
    <property type="term" value="C:cytosol"/>
    <property type="evidence" value="ECO:0007669"/>
    <property type="project" value="TreeGrafter"/>
</dbReference>
<protein>
    <recommendedName>
        <fullName evidence="10">Glycerol-3-phosphate dehydrogenase [NAD(P)+]</fullName>
        <ecNumber evidence="10">1.1.1.94</ecNumber>
    </recommendedName>
    <alternativeName>
        <fullName evidence="10">NAD(P)(+)-dependent glycerol-3-phosphate dehydrogenase</fullName>
    </alternativeName>
    <alternativeName>
        <fullName evidence="10">NAD(P)H-dependent dihydroxyacetone-phosphate reductase</fullName>
    </alternativeName>
</protein>
<dbReference type="AlphaFoldDB" id="A0A840ARR4"/>
<feature type="active site" description="Proton acceptor" evidence="10 11">
    <location>
        <position position="186"/>
    </location>
</feature>
<dbReference type="GO" id="GO:0047952">
    <property type="term" value="F:glycerol-3-phosphate dehydrogenase [NAD(P)+] activity"/>
    <property type="evidence" value="ECO:0007669"/>
    <property type="project" value="UniProtKB-UniRule"/>
</dbReference>
<comment type="pathway">
    <text evidence="10">Membrane lipid metabolism; glycerophospholipid metabolism.</text>
</comment>
<dbReference type="InterPro" id="IPR013328">
    <property type="entry name" value="6PGD_dom2"/>
</dbReference>